<evidence type="ECO:0000256" key="1">
    <source>
        <dbReference type="SAM" id="MobiDB-lite"/>
    </source>
</evidence>
<accession>A0A8S8ZZG1</accession>
<protein>
    <submittedName>
        <fullName evidence="2">Uncharacterized protein</fullName>
    </submittedName>
</protein>
<feature type="compositionally biased region" description="Acidic residues" evidence="1">
    <location>
        <begin position="107"/>
        <end position="118"/>
    </location>
</feature>
<reference evidence="2 3" key="1">
    <citation type="submission" date="2017-07" db="EMBL/GenBank/DDBJ databases">
        <title>Genome sequence of the Sordaria macrospora wild type strain R19027.</title>
        <authorList>
            <person name="Nowrousian M."/>
            <person name="Teichert I."/>
            <person name="Kueck U."/>
        </authorList>
    </citation>
    <scope>NUCLEOTIDE SEQUENCE [LARGE SCALE GENOMIC DNA]</scope>
    <source>
        <strain evidence="2 3">R19027</strain>
        <tissue evidence="2">Mycelium</tissue>
    </source>
</reference>
<feature type="compositionally biased region" description="Basic and acidic residues" evidence="1">
    <location>
        <begin position="33"/>
        <end position="43"/>
    </location>
</feature>
<feature type="compositionally biased region" description="Basic and acidic residues" evidence="1">
    <location>
        <begin position="52"/>
        <end position="61"/>
    </location>
</feature>
<dbReference type="AlphaFoldDB" id="A0A8S8ZZG1"/>
<feature type="region of interest" description="Disordered" evidence="1">
    <location>
        <begin position="1"/>
        <end position="64"/>
    </location>
</feature>
<sequence length="380" mass="41834">MQKDIAVTSHLYEHHVSTPNRPQGAVIKAARYAKPETSSKRAAENLTRLRQSAKDSADRHPSPLTAEQLDIVQVPKADLFVVVGELLYCPDSSNGAPKSNPRTLDSSNDEQQEEDEKEEGPTVWASHLICTKVRSERCNLFALVSDEEGGGKSWTFLSLPQSGNDWVAYYPEFTGYPDALQDSQHKRRRAVWKQRIAAFCALFLATGNGKDGGDKTSAAVRGAEEEVSVPETSSAVVGGQTTSSHVEPAEHARVFQLTRRLLYPSGPNGGGIDEYGVQEITETCQTTWKLQKGQLTKKHIREISRCVGEGFLADKPALPPFKHQAFVLNCSILARNAAKRKMAVVWDNIAEDAYDMAWNTTCPHPSSRGAWSSEVIVIDD</sequence>
<dbReference type="OMA" id="MAVVWDN"/>
<dbReference type="EMBL" id="NMPR01000021">
    <property type="protein sequence ID" value="KAA8634526.1"/>
    <property type="molecule type" value="Genomic_DNA"/>
</dbReference>
<proteinExistence type="predicted"/>
<evidence type="ECO:0000313" key="2">
    <source>
        <dbReference type="EMBL" id="KAA8634526.1"/>
    </source>
</evidence>
<name>A0A8S8ZZG1_SORMA</name>
<feature type="region of interest" description="Disordered" evidence="1">
    <location>
        <begin position="222"/>
        <end position="243"/>
    </location>
</feature>
<evidence type="ECO:0000313" key="3">
    <source>
        <dbReference type="Proteomes" id="UP000433876"/>
    </source>
</evidence>
<organism evidence="2 3">
    <name type="scientific">Sordaria macrospora</name>
    <dbReference type="NCBI Taxonomy" id="5147"/>
    <lineage>
        <taxon>Eukaryota</taxon>
        <taxon>Fungi</taxon>
        <taxon>Dikarya</taxon>
        <taxon>Ascomycota</taxon>
        <taxon>Pezizomycotina</taxon>
        <taxon>Sordariomycetes</taxon>
        <taxon>Sordariomycetidae</taxon>
        <taxon>Sordariales</taxon>
        <taxon>Sordariaceae</taxon>
        <taxon>Sordaria</taxon>
    </lineage>
</organism>
<feature type="compositionally biased region" description="Polar residues" evidence="1">
    <location>
        <begin position="230"/>
        <end position="243"/>
    </location>
</feature>
<dbReference type="VEuPathDB" id="FungiDB:SMAC_04458"/>
<feature type="compositionally biased region" description="Polar residues" evidence="1">
    <location>
        <begin position="92"/>
        <end position="106"/>
    </location>
</feature>
<feature type="region of interest" description="Disordered" evidence="1">
    <location>
        <begin position="92"/>
        <end position="121"/>
    </location>
</feature>
<comment type="caution">
    <text evidence="2">The sequence shown here is derived from an EMBL/GenBank/DDBJ whole genome shotgun (WGS) entry which is preliminary data.</text>
</comment>
<dbReference type="Proteomes" id="UP000433876">
    <property type="component" value="Unassembled WGS sequence"/>
</dbReference>
<gene>
    <name evidence="2" type="ORF">SMACR_04458</name>
</gene>